<dbReference type="AlphaFoldDB" id="M7B5S6"/>
<evidence type="ECO:0000313" key="3">
    <source>
        <dbReference type="Proteomes" id="UP000031443"/>
    </source>
</evidence>
<proteinExistence type="predicted"/>
<name>M7B5S6_CHEMY</name>
<reference evidence="3" key="1">
    <citation type="journal article" date="2013" name="Nat. Genet.">
        <title>The draft genomes of soft-shell turtle and green sea turtle yield insights into the development and evolution of the turtle-specific body plan.</title>
        <authorList>
            <person name="Wang Z."/>
            <person name="Pascual-Anaya J."/>
            <person name="Zadissa A."/>
            <person name="Li W."/>
            <person name="Niimura Y."/>
            <person name="Huang Z."/>
            <person name="Li C."/>
            <person name="White S."/>
            <person name="Xiong Z."/>
            <person name="Fang D."/>
            <person name="Wang B."/>
            <person name="Ming Y."/>
            <person name="Chen Y."/>
            <person name="Zheng Y."/>
            <person name="Kuraku S."/>
            <person name="Pignatelli M."/>
            <person name="Herrero J."/>
            <person name="Beal K."/>
            <person name="Nozawa M."/>
            <person name="Li Q."/>
            <person name="Wang J."/>
            <person name="Zhang H."/>
            <person name="Yu L."/>
            <person name="Shigenobu S."/>
            <person name="Wang J."/>
            <person name="Liu J."/>
            <person name="Flicek P."/>
            <person name="Searle S."/>
            <person name="Wang J."/>
            <person name="Kuratani S."/>
            <person name="Yin Y."/>
            <person name="Aken B."/>
            <person name="Zhang G."/>
            <person name="Irie N."/>
        </authorList>
    </citation>
    <scope>NUCLEOTIDE SEQUENCE [LARGE SCALE GENOMIC DNA]</scope>
</reference>
<accession>M7B5S6</accession>
<evidence type="ECO:0000256" key="1">
    <source>
        <dbReference type="SAM" id="MobiDB-lite"/>
    </source>
</evidence>
<keyword evidence="3" id="KW-1185">Reference proteome</keyword>
<dbReference type="EMBL" id="KB548018">
    <property type="protein sequence ID" value="EMP30875.1"/>
    <property type="molecule type" value="Genomic_DNA"/>
</dbReference>
<feature type="region of interest" description="Disordered" evidence="1">
    <location>
        <begin position="96"/>
        <end position="133"/>
    </location>
</feature>
<sequence>MRYSRQPGQLWKTRQPFSLKLLHSANQIEVLDKPLFSSEPAAIGGEKQPINHKQEKSHFTSTFHVYNSIFDIREERGLSAIVLIFTLPKCLQVRPIAAPTGRGSPSQANGGCEKRHRPRDVLTDASHSPHWPGMVNHSQWELRSAKAADAADTTSCLPSNDLIQYQECSKCQLPEQSRHRSSILPYVVIIFPSITRELKLVLQYLHLA</sequence>
<dbReference type="Proteomes" id="UP000031443">
    <property type="component" value="Unassembled WGS sequence"/>
</dbReference>
<organism evidence="2 3">
    <name type="scientific">Chelonia mydas</name>
    <name type="common">Green sea-turtle</name>
    <name type="synonym">Chelonia agassizi</name>
    <dbReference type="NCBI Taxonomy" id="8469"/>
    <lineage>
        <taxon>Eukaryota</taxon>
        <taxon>Metazoa</taxon>
        <taxon>Chordata</taxon>
        <taxon>Craniata</taxon>
        <taxon>Vertebrata</taxon>
        <taxon>Euteleostomi</taxon>
        <taxon>Archelosauria</taxon>
        <taxon>Testudinata</taxon>
        <taxon>Testudines</taxon>
        <taxon>Cryptodira</taxon>
        <taxon>Durocryptodira</taxon>
        <taxon>Americhelydia</taxon>
        <taxon>Chelonioidea</taxon>
        <taxon>Cheloniidae</taxon>
        <taxon>Chelonia</taxon>
    </lineage>
</organism>
<evidence type="ECO:0000313" key="2">
    <source>
        <dbReference type="EMBL" id="EMP30875.1"/>
    </source>
</evidence>
<protein>
    <submittedName>
        <fullName evidence="2">Uncharacterized protein</fullName>
    </submittedName>
</protein>
<gene>
    <name evidence="2" type="ORF">UY3_12002</name>
</gene>